<keyword evidence="3" id="KW-0963">Cytoplasm</keyword>
<dbReference type="InterPro" id="IPR001653">
    <property type="entry name" value="DAP_epimerase_DapF"/>
</dbReference>
<comment type="function">
    <text evidence="3">Catalyzes the stereoinversion of LL-2,6-diaminopimelate (L,L-DAP) to meso-diaminopimelate (meso-DAP), a precursor of L-lysine and an essential component of the bacterial peptidoglycan.</text>
</comment>
<keyword evidence="3" id="KW-0457">Lysine biosynthesis</keyword>
<gene>
    <name evidence="3" type="primary">dapF</name>
    <name evidence="5" type="ORF">IAB08_02900</name>
</gene>
<feature type="active site" description="Proton donor" evidence="3">
    <location>
        <position position="84"/>
    </location>
</feature>
<feature type="binding site" evidence="3">
    <location>
        <begin position="204"/>
        <end position="205"/>
    </location>
    <ligand>
        <name>substrate</name>
    </ligand>
</feature>
<feature type="active site" description="Proton acceptor" evidence="3">
    <location>
        <position position="214"/>
    </location>
</feature>
<dbReference type="GO" id="GO:0005829">
    <property type="term" value="C:cytosol"/>
    <property type="evidence" value="ECO:0007669"/>
    <property type="project" value="TreeGrafter"/>
</dbReference>
<dbReference type="NCBIfam" id="TIGR00652">
    <property type="entry name" value="DapF"/>
    <property type="match status" value="1"/>
</dbReference>
<comment type="subcellular location">
    <subcellularLocation>
        <location evidence="3">Cytoplasm</location>
    </subcellularLocation>
</comment>
<proteinExistence type="inferred from homology"/>
<evidence type="ECO:0000256" key="2">
    <source>
        <dbReference type="ARBA" id="ARBA00023235"/>
    </source>
</evidence>
<comment type="pathway">
    <text evidence="3">Amino-acid biosynthesis; L-lysine biosynthesis via DAP pathway; DL-2,6-diaminopimelate from LL-2,6-diaminopimelate: step 1/1.</text>
</comment>
<feature type="binding site" evidence="3">
    <location>
        <position position="75"/>
    </location>
    <ligand>
        <name>substrate</name>
    </ligand>
</feature>
<comment type="catalytic activity">
    <reaction evidence="3">
        <text>(2S,6S)-2,6-diaminopimelate = meso-2,6-diaminopimelate</text>
        <dbReference type="Rhea" id="RHEA:15393"/>
        <dbReference type="ChEBI" id="CHEBI:57609"/>
        <dbReference type="ChEBI" id="CHEBI:57791"/>
        <dbReference type="EC" id="5.1.1.7"/>
    </reaction>
</comment>
<evidence type="ECO:0000256" key="3">
    <source>
        <dbReference type="HAMAP-Rule" id="MF_00197"/>
    </source>
</evidence>
<reference evidence="5" key="1">
    <citation type="submission" date="2020-10" db="EMBL/GenBank/DDBJ databases">
        <authorList>
            <person name="Gilroy R."/>
        </authorList>
    </citation>
    <scope>NUCLEOTIDE SEQUENCE</scope>
    <source>
        <strain evidence="5">2889</strain>
    </source>
</reference>
<dbReference type="Proteomes" id="UP000823612">
    <property type="component" value="Unassembled WGS sequence"/>
</dbReference>
<evidence type="ECO:0000313" key="5">
    <source>
        <dbReference type="EMBL" id="MBO8432230.1"/>
    </source>
</evidence>
<feature type="binding site" evidence="3">
    <location>
        <position position="23"/>
    </location>
    <ligand>
        <name>substrate</name>
    </ligand>
</feature>
<accession>A0A9D9GYZ5</accession>
<comment type="subunit">
    <text evidence="3">Homodimer.</text>
</comment>
<comment type="caution">
    <text evidence="5">The sequence shown here is derived from an EMBL/GenBank/DDBJ whole genome shotgun (WGS) entry which is preliminary data.</text>
</comment>
<evidence type="ECO:0000256" key="1">
    <source>
        <dbReference type="ARBA" id="ARBA00010219"/>
    </source>
</evidence>
<protein>
    <recommendedName>
        <fullName evidence="3 4">Diaminopimelate epimerase</fullName>
        <shortName evidence="3">DAP epimerase</shortName>
        <ecNumber evidence="3 4">5.1.1.7</ecNumber>
    </recommendedName>
    <alternativeName>
        <fullName evidence="3">PLP-independent amino acid racemase</fullName>
    </alternativeName>
</protein>
<organism evidence="5 6">
    <name type="scientific">Candidatus Pullibacteroides excrementavium</name>
    <dbReference type="NCBI Taxonomy" id="2840905"/>
    <lineage>
        <taxon>Bacteria</taxon>
        <taxon>Pseudomonadati</taxon>
        <taxon>Bacteroidota</taxon>
        <taxon>Bacteroidia</taxon>
        <taxon>Bacteroidales</taxon>
        <taxon>Candidatus Pullibacteroides</taxon>
    </lineage>
</organism>
<dbReference type="EC" id="5.1.1.7" evidence="3 4"/>
<dbReference type="GO" id="GO:0009089">
    <property type="term" value="P:lysine biosynthetic process via diaminopimelate"/>
    <property type="evidence" value="ECO:0007669"/>
    <property type="project" value="UniProtKB-UniRule"/>
</dbReference>
<dbReference type="Pfam" id="PF01678">
    <property type="entry name" value="DAP_epimerase"/>
    <property type="match status" value="2"/>
</dbReference>
<dbReference type="PANTHER" id="PTHR31689">
    <property type="entry name" value="DIAMINOPIMELATE EPIMERASE, CHLOROPLASTIC"/>
    <property type="match status" value="1"/>
</dbReference>
<evidence type="ECO:0000256" key="4">
    <source>
        <dbReference type="NCBIfam" id="TIGR00652"/>
    </source>
</evidence>
<comment type="caution">
    <text evidence="3">Lacks conserved residue(s) required for the propagation of feature annotation.</text>
</comment>
<comment type="similarity">
    <text evidence="1 3">Belongs to the diaminopimelate epimerase family.</text>
</comment>
<dbReference type="HAMAP" id="MF_00197">
    <property type="entry name" value="DAP_epimerase"/>
    <property type="match status" value="1"/>
</dbReference>
<feature type="site" description="Could be important to modulate the pK values of the two catalytic cysteine residues" evidence="3">
    <location>
        <position position="204"/>
    </location>
</feature>
<keyword evidence="2 3" id="KW-0413">Isomerase</keyword>
<name>A0A9D9GYZ5_9BACT</name>
<evidence type="ECO:0000313" key="6">
    <source>
        <dbReference type="Proteomes" id="UP000823612"/>
    </source>
</evidence>
<reference evidence="5" key="2">
    <citation type="journal article" date="2021" name="PeerJ">
        <title>Extensive microbial diversity within the chicken gut microbiome revealed by metagenomics and culture.</title>
        <authorList>
            <person name="Gilroy R."/>
            <person name="Ravi A."/>
            <person name="Getino M."/>
            <person name="Pursley I."/>
            <person name="Horton D.L."/>
            <person name="Alikhan N.F."/>
            <person name="Baker D."/>
            <person name="Gharbi K."/>
            <person name="Hall N."/>
            <person name="Watson M."/>
            <person name="Adriaenssens E.M."/>
            <person name="Foster-Nyarko E."/>
            <person name="Jarju S."/>
            <person name="Secka A."/>
            <person name="Antonio M."/>
            <person name="Oren A."/>
            <person name="Chaudhuri R.R."/>
            <person name="La Ragione R."/>
            <person name="Hildebrand F."/>
            <person name="Pallen M.J."/>
        </authorList>
    </citation>
    <scope>NUCLEOTIDE SEQUENCE</scope>
    <source>
        <strain evidence="5">2889</strain>
    </source>
</reference>
<feature type="binding site" evidence="3">
    <location>
        <begin position="85"/>
        <end position="86"/>
    </location>
    <ligand>
        <name>substrate</name>
    </ligand>
</feature>
<dbReference type="AlphaFoldDB" id="A0A9D9GYZ5"/>
<dbReference type="SUPFAM" id="SSF54506">
    <property type="entry name" value="Diaminopimelate epimerase-like"/>
    <property type="match status" value="2"/>
</dbReference>
<dbReference type="GO" id="GO:0008837">
    <property type="term" value="F:diaminopimelate epimerase activity"/>
    <property type="evidence" value="ECO:0007669"/>
    <property type="project" value="UniProtKB-UniRule"/>
</dbReference>
<sequence length="304" mass="33871">MEFSSIPASTRQIHFYKYQGAGNDFILLDNRNQEYSALSYQQIALLCDRRFGIGADGFMLLEKHENYPFCMSFFNSDGMPGSMCGNGGRCICAFAKDLGIVGDTMFKFWSSDGEHEGTILSKLGNQYLVRLKMRDVSLYAKQEGNEIYLIDSGSPHYISFVEDCDSIDVVKEGKKIRFSKDFPHGVNVNFVEQQASGLKVRTYERGVEDETFSCGTGVTASSMAFALKENFGTGHHTVNLSTKGGNLQVDFLLNQAPASVLKSLPADENPVPRHFKIQHNMVFSQVHLEGLATFVFEGDIQINL</sequence>
<keyword evidence="3" id="KW-0028">Amino-acid biosynthesis</keyword>
<dbReference type="PANTHER" id="PTHR31689:SF0">
    <property type="entry name" value="DIAMINOPIMELATE EPIMERASE"/>
    <property type="match status" value="1"/>
</dbReference>
<feature type="binding site" evidence="3">
    <location>
        <begin position="215"/>
        <end position="216"/>
    </location>
    <ligand>
        <name>substrate</name>
    </ligand>
</feature>
<feature type="binding site" evidence="3">
    <location>
        <position position="187"/>
    </location>
    <ligand>
        <name>substrate</name>
    </ligand>
</feature>
<dbReference type="Gene3D" id="3.10.310.10">
    <property type="entry name" value="Diaminopimelate Epimerase, Chain A, domain 1"/>
    <property type="match status" value="2"/>
</dbReference>
<dbReference type="EMBL" id="JADIMZ010000037">
    <property type="protein sequence ID" value="MBO8432230.1"/>
    <property type="molecule type" value="Genomic_DNA"/>
</dbReference>
<feature type="site" description="Could be important to modulate the pK values of the two catalytic cysteine residues" evidence="3">
    <location>
        <position position="156"/>
    </location>
</feature>